<dbReference type="Proteomes" id="UP000255425">
    <property type="component" value="Unassembled WGS sequence"/>
</dbReference>
<dbReference type="InterPro" id="IPR054530">
    <property type="entry name" value="TcaA_4th"/>
</dbReference>
<dbReference type="PANTHER" id="PTHR40038">
    <property type="entry name" value="MEMBRANE-ASSOCIATED PROTEIN TCAA"/>
    <property type="match status" value="1"/>
</dbReference>
<dbReference type="EMBL" id="UHDZ01000001">
    <property type="protein sequence ID" value="SUM68180.1"/>
    <property type="molecule type" value="Genomic_DNA"/>
</dbReference>
<evidence type="ECO:0000259" key="2">
    <source>
        <dbReference type="Pfam" id="PF22820"/>
    </source>
</evidence>
<name>A0A380GZX6_9STAP</name>
<organism evidence="3 4">
    <name type="scientific">Staphylococcus saccharolyticus</name>
    <dbReference type="NCBI Taxonomy" id="33028"/>
    <lineage>
        <taxon>Bacteria</taxon>
        <taxon>Bacillati</taxon>
        <taxon>Bacillota</taxon>
        <taxon>Bacilli</taxon>
        <taxon>Bacillales</taxon>
        <taxon>Staphylococcaceae</taxon>
        <taxon>Staphylococcus</taxon>
    </lineage>
</organism>
<proteinExistence type="predicted"/>
<dbReference type="InterPro" id="IPR054529">
    <property type="entry name" value="TcaA_2nd"/>
</dbReference>
<gene>
    <name evidence="3" type="primary">tcaA_2</name>
    <name evidence="3" type="ORF">NCTC11807_00450</name>
</gene>
<dbReference type="AlphaFoldDB" id="A0A380GZX6"/>
<dbReference type="GO" id="GO:0005886">
    <property type="term" value="C:plasma membrane"/>
    <property type="evidence" value="ECO:0007669"/>
    <property type="project" value="UniProtKB-SubCell"/>
</dbReference>
<keyword evidence="4" id="KW-1185">Reference proteome</keyword>
<reference evidence="3 4" key="1">
    <citation type="submission" date="2018-06" db="EMBL/GenBank/DDBJ databases">
        <authorList>
            <consortium name="Pathogen Informatics"/>
            <person name="Doyle S."/>
        </authorList>
    </citation>
    <scope>NUCLEOTIDE SEQUENCE [LARGE SCALE GENOMIC DNA]</scope>
    <source>
        <strain evidence="3 4">NCTC11807</strain>
    </source>
</reference>
<dbReference type="Pfam" id="PF22820">
    <property type="entry name" value="TcaA_3rd_4th"/>
    <property type="match status" value="1"/>
</dbReference>
<evidence type="ECO:0000313" key="4">
    <source>
        <dbReference type="Proteomes" id="UP000255425"/>
    </source>
</evidence>
<sequence>MFAILKSQLSPSKQASQISHVIKKDDAQSLSQQLTSGNNHLSKQEARAYLNYIKTEDDFNNVGDKVEQSTKDVKDNHYRNLSVDANGNNILNISKDGKKYLFFDDYHFNVPQHSITLLPSNGGKITYEFNGDKRTISVEENKEKDLGTFSVGNFNLKATKEMDGKKFKGALIIDMSNEDSTVYESFKQKRFNVYVDGGYMLDNVKIYANGKEIGDESSSETYGPYDPDEEVVVHAEGSYEGHTLDTDKYTYKEPEKTDDCKWGFSFTDKNGNLAGSYTAYTDDGYVTEYDENGDEVGSGY</sequence>
<dbReference type="Pfam" id="PF22813">
    <property type="entry name" value="TcaA_2nd"/>
    <property type="match status" value="1"/>
</dbReference>
<protein>
    <submittedName>
        <fullName evidence="3">TcaA protein</fullName>
    </submittedName>
</protein>
<dbReference type="PANTHER" id="PTHR40038:SF1">
    <property type="entry name" value="MEMBRANE-ASSOCIATED PROTEIN TCAA"/>
    <property type="match status" value="1"/>
</dbReference>
<evidence type="ECO:0000313" key="3">
    <source>
        <dbReference type="EMBL" id="SUM68180.1"/>
    </source>
</evidence>
<accession>A0A380GZX6</accession>
<feature type="domain" description="TcaA second" evidence="1">
    <location>
        <begin position="11"/>
        <end position="110"/>
    </location>
</feature>
<evidence type="ECO:0000259" key="1">
    <source>
        <dbReference type="Pfam" id="PF22813"/>
    </source>
</evidence>
<feature type="domain" description="TcaA 4th" evidence="2">
    <location>
        <begin position="192"/>
        <end position="254"/>
    </location>
</feature>